<dbReference type="Gene3D" id="2.20.110.10">
    <property type="entry name" value="Histone H3 K4-specific methyltransferase SET7/9 N-terminal domain"/>
    <property type="match status" value="1"/>
</dbReference>
<reference evidence="1 2" key="1">
    <citation type="submission" date="2019-03" db="EMBL/GenBank/DDBJ databases">
        <title>Genomic Encyclopedia of Archaeal and Bacterial Type Strains, Phase II (KMG-II): from individual species to whole genera.</title>
        <authorList>
            <person name="Goeker M."/>
        </authorList>
    </citation>
    <scope>NUCLEOTIDE SEQUENCE [LARGE SCALE GENOMIC DNA]</scope>
    <source>
        <strain evidence="1 2">DSM 28135</strain>
    </source>
</reference>
<dbReference type="EMBL" id="SOBW01000007">
    <property type="protein sequence ID" value="TDU43235.1"/>
    <property type="molecule type" value="Genomic_DNA"/>
</dbReference>
<proteinExistence type="predicted"/>
<dbReference type="OrthoDB" id="1467310at2"/>
<sequence>MKTSILFIAAILCSATTISQEKRDLKLNDKEKTIEVIYYHDNGAVNQKGTYTLDGKLQGEWSEYDRAGNKTVAATFDNGKKVGKWLYFNAETVKEVHYNQNAIVSVSAPKKAQSLIKQ</sequence>
<protein>
    <recommendedName>
        <fullName evidence="3">MORN repeat protein</fullName>
    </recommendedName>
</protein>
<evidence type="ECO:0000313" key="2">
    <source>
        <dbReference type="Proteomes" id="UP000294689"/>
    </source>
</evidence>
<name>A0A4R7Q6M5_9FLAO</name>
<evidence type="ECO:0000313" key="1">
    <source>
        <dbReference type="EMBL" id="TDU43235.1"/>
    </source>
</evidence>
<dbReference type="AlphaFoldDB" id="A0A4R7Q6M5"/>
<dbReference type="Proteomes" id="UP000294689">
    <property type="component" value="Unassembled WGS sequence"/>
</dbReference>
<accession>A0A4R7Q6M5</accession>
<gene>
    <name evidence="1" type="ORF">BXY82_0644</name>
</gene>
<evidence type="ECO:0008006" key="3">
    <source>
        <dbReference type="Google" id="ProtNLM"/>
    </source>
</evidence>
<keyword evidence="2" id="KW-1185">Reference proteome</keyword>
<dbReference type="SUPFAM" id="SSF82185">
    <property type="entry name" value="Histone H3 K4-specific methyltransferase SET7/9 N-terminal domain"/>
    <property type="match status" value="1"/>
</dbReference>
<dbReference type="RefSeq" id="WP_133756714.1">
    <property type="nucleotide sequence ID" value="NZ_SOBW01000007.1"/>
</dbReference>
<organism evidence="1 2">
    <name type="scientific">Gelidibacter sediminis</name>
    <dbReference type="NCBI Taxonomy" id="1608710"/>
    <lineage>
        <taxon>Bacteria</taxon>
        <taxon>Pseudomonadati</taxon>
        <taxon>Bacteroidota</taxon>
        <taxon>Flavobacteriia</taxon>
        <taxon>Flavobacteriales</taxon>
        <taxon>Flavobacteriaceae</taxon>
        <taxon>Gelidibacter</taxon>
    </lineage>
</organism>
<comment type="caution">
    <text evidence="1">The sequence shown here is derived from an EMBL/GenBank/DDBJ whole genome shotgun (WGS) entry which is preliminary data.</text>
</comment>